<dbReference type="EMBL" id="DSEC01000394">
    <property type="protein sequence ID" value="HER43914.1"/>
    <property type="molecule type" value="Genomic_DNA"/>
</dbReference>
<comment type="caution">
    <text evidence="1">The sequence shown here is derived from an EMBL/GenBank/DDBJ whole genome shotgun (WGS) entry which is preliminary data.</text>
</comment>
<dbReference type="AlphaFoldDB" id="A0A7V2AVA7"/>
<accession>A0A7V2AVA7</accession>
<gene>
    <name evidence="1" type="ORF">ENO08_05595</name>
</gene>
<proteinExistence type="predicted"/>
<feature type="non-terminal residue" evidence="1">
    <location>
        <position position="41"/>
    </location>
</feature>
<protein>
    <submittedName>
        <fullName evidence="1">Uncharacterized protein</fullName>
    </submittedName>
</protein>
<name>A0A7V2AVA7_UNCEI</name>
<reference evidence="1" key="1">
    <citation type="journal article" date="2020" name="mSystems">
        <title>Genome- and Community-Level Interaction Insights into Carbon Utilization and Element Cycling Functions of Hydrothermarchaeota in Hydrothermal Sediment.</title>
        <authorList>
            <person name="Zhou Z."/>
            <person name="Liu Y."/>
            <person name="Xu W."/>
            <person name="Pan J."/>
            <person name="Luo Z.H."/>
            <person name="Li M."/>
        </authorList>
    </citation>
    <scope>NUCLEOTIDE SEQUENCE [LARGE SCALE GENOMIC DNA]</scope>
    <source>
        <strain evidence="1">SpSt-1233</strain>
    </source>
</reference>
<dbReference type="Proteomes" id="UP000886069">
    <property type="component" value="Unassembled WGS sequence"/>
</dbReference>
<organism evidence="1">
    <name type="scientific">Eiseniibacteriota bacterium</name>
    <dbReference type="NCBI Taxonomy" id="2212470"/>
    <lineage>
        <taxon>Bacteria</taxon>
        <taxon>Candidatus Eiseniibacteriota</taxon>
    </lineage>
</organism>
<sequence length="41" mass="5013">MRRHKDKVDMEDFDEAKDKVLLGPERKSRIMKEDSRRMTAY</sequence>
<evidence type="ECO:0000313" key="1">
    <source>
        <dbReference type="EMBL" id="HER43914.1"/>
    </source>
</evidence>